<protein>
    <submittedName>
        <fullName evidence="1">Uncharacterized protein</fullName>
    </submittedName>
</protein>
<dbReference type="Proteomes" id="UP000499080">
    <property type="component" value="Unassembled WGS sequence"/>
</dbReference>
<name>A0A4Y2DFU4_ARAVE</name>
<sequence length="143" mass="16331">MADKTREQLNLLAARDVVEFSETSAVDPKPFRFYRTLLRIQKEICILDAKGDSSGFKPCVKEIVVRDPETLCIEQWGHCQERTTLLTSFRSTSAIKFHLKRAMVARLPVTNTRSLAKSSSTYFRFGTLLRGGASFHLCMWQLL</sequence>
<comment type="caution">
    <text evidence="1">The sequence shown here is derived from an EMBL/GenBank/DDBJ whole genome shotgun (WGS) entry which is preliminary data.</text>
</comment>
<dbReference type="EMBL" id="BGPR01000361">
    <property type="protein sequence ID" value="GBM15551.1"/>
    <property type="molecule type" value="Genomic_DNA"/>
</dbReference>
<proteinExistence type="predicted"/>
<organism evidence="1 2">
    <name type="scientific">Araneus ventricosus</name>
    <name type="common">Orbweaver spider</name>
    <name type="synonym">Epeira ventricosa</name>
    <dbReference type="NCBI Taxonomy" id="182803"/>
    <lineage>
        <taxon>Eukaryota</taxon>
        <taxon>Metazoa</taxon>
        <taxon>Ecdysozoa</taxon>
        <taxon>Arthropoda</taxon>
        <taxon>Chelicerata</taxon>
        <taxon>Arachnida</taxon>
        <taxon>Araneae</taxon>
        <taxon>Araneomorphae</taxon>
        <taxon>Entelegynae</taxon>
        <taxon>Araneoidea</taxon>
        <taxon>Araneidae</taxon>
        <taxon>Araneus</taxon>
    </lineage>
</organism>
<evidence type="ECO:0000313" key="1">
    <source>
        <dbReference type="EMBL" id="GBM15551.1"/>
    </source>
</evidence>
<dbReference type="AlphaFoldDB" id="A0A4Y2DFU4"/>
<keyword evidence="2" id="KW-1185">Reference proteome</keyword>
<reference evidence="1 2" key="1">
    <citation type="journal article" date="2019" name="Sci. Rep.">
        <title>Orb-weaving spider Araneus ventricosus genome elucidates the spidroin gene catalogue.</title>
        <authorList>
            <person name="Kono N."/>
            <person name="Nakamura H."/>
            <person name="Ohtoshi R."/>
            <person name="Moran D.A.P."/>
            <person name="Shinohara A."/>
            <person name="Yoshida Y."/>
            <person name="Fujiwara M."/>
            <person name="Mori M."/>
            <person name="Tomita M."/>
            <person name="Arakawa K."/>
        </authorList>
    </citation>
    <scope>NUCLEOTIDE SEQUENCE [LARGE SCALE GENOMIC DNA]</scope>
</reference>
<evidence type="ECO:0000313" key="2">
    <source>
        <dbReference type="Proteomes" id="UP000499080"/>
    </source>
</evidence>
<gene>
    <name evidence="1" type="ORF">AVEN_8930_1</name>
</gene>
<accession>A0A4Y2DFU4</accession>